<dbReference type="InterPro" id="IPR036866">
    <property type="entry name" value="RibonucZ/Hydroxyglut_hydro"/>
</dbReference>
<gene>
    <name evidence="2" type="ORF">DC432_01445</name>
</gene>
<dbReference type="PANTHER" id="PTHR42951">
    <property type="entry name" value="METALLO-BETA-LACTAMASE DOMAIN-CONTAINING"/>
    <property type="match status" value="1"/>
</dbReference>
<organism evidence="2 3">
    <name type="scientific">Microbacterium testaceum</name>
    <name type="common">Aureobacterium testaceum</name>
    <name type="synonym">Brevibacterium testaceum</name>
    <dbReference type="NCBI Taxonomy" id="2033"/>
    <lineage>
        <taxon>Bacteria</taxon>
        <taxon>Bacillati</taxon>
        <taxon>Actinomycetota</taxon>
        <taxon>Actinomycetes</taxon>
        <taxon>Micrococcales</taxon>
        <taxon>Microbacteriaceae</taxon>
        <taxon>Microbacterium</taxon>
    </lineage>
</organism>
<name>A0A2T7WYD3_MICTE</name>
<evidence type="ECO:0000259" key="1">
    <source>
        <dbReference type="SMART" id="SM00849"/>
    </source>
</evidence>
<evidence type="ECO:0000313" key="3">
    <source>
        <dbReference type="Proteomes" id="UP000244649"/>
    </source>
</evidence>
<dbReference type="CDD" id="cd07721">
    <property type="entry name" value="yflN-like_MBL-fold"/>
    <property type="match status" value="1"/>
</dbReference>
<dbReference type="GO" id="GO:0016787">
    <property type="term" value="F:hydrolase activity"/>
    <property type="evidence" value="ECO:0007669"/>
    <property type="project" value="UniProtKB-KW"/>
</dbReference>
<dbReference type="Pfam" id="PF00753">
    <property type="entry name" value="Lactamase_B"/>
    <property type="match status" value="1"/>
</dbReference>
<protein>
    <submittedName>
        <fullName evidence="2">MBL fold metallo-hydrolase</fullName>
    </submittedName>
</protein>
<dbReference type="Proteomes" id="UP000244649">
    <property type="component" value="Unassembled WGS sequence"/>
</dbReference>
<sequence length="258" mass="27156">MTPRETASAGRTTDGIREVAEGVVMITRAETNSYLVATDEGIVLIDAGLPRSWPLLERALATFGSLPDDLAGVLLTHGHFDHVGTLERLQREHHVPIHVHAADVELVRHPYRYDREASRGLYPIVHPGGIPILLRMTLAGALAVRGVDARGDIVPGRPTRGGLVPLATPGHTHGHVAFHHPDRGLLFTGDALVTLDPYTGRAGPQIVARAATADSAEALATLTPLTATGAPVVLPGHGAAWTRGIHRAVALALAAGAH</sequence>
<dbReference type="EMBL" id="QDFT01000002">
    <property type="protein sequence ID" value="PVE79444.1"/>
    <property type="molecule type" value="Genomic_DNA"/>
</dbReference>
<reference evidence="2 3" key="1">
    <citation type="submission" date="2018-04" db="EMBL/GenBank/DDBJ databases">
        <authorList>
            <person name="Go L.Y."/>
            <person name="Mitchell J.A."/>
        </authorList>
    </citation>
    <scope>NUCLEOTIDE SEQUENCE [LARGE SCALE GENOMIC DNA]</scope>
    <source>
        <strain evidence="2 3">TPD7010</strain>
    </source>
</reference>
<keyword evidence="2" id="KW-0378">Hydrolase</keyword>
<dbReference type="InterPro" id="IPR001279">
    <property type="entry name" value="Metallo-B-lactamas"/>
</dbReference>
<dbReference type="Gene3D" id="3.60.15.10">
    <property type="entry name" value="Ribonuclease Z/Hydroxyacylglutathione hydrolase-like"/>
    <property type="match status" value="1"/>
</dbReference>
<dbReference type="RefSeq" id="WP_116536371.1">
    <property type="nucleotide sequence ID" value="NZ_QDFT01000002.1"/>
</dbReference>
<accession>A0A2T7WYD3</accession>
<proteinExistence type="predicted"/>
<dbReference type="InterPro" id="IPR050855">
    <property type="entry name" value="NDM-1-like"/>
</dbReference>
<dbReference type="SUPFAM" id="SSF56281">
    <property type="entry name" value="Metallo-hydrolase/oxidoreductase"/>
    <property type="match status" value="1"/>
</dbReference>
<dbReference type="SMART" id="SM00849">
    <property type="entry name" value="Lactamase_B"/>
    <property type="match status" value="1"/>
</dbReference>
<comment type="caution">
    <text evidence="2">The sequence shown here is derived from an EMBL/GenBank/DDBJ whole genome shotgun (WGS) entry which is preliminary data.</text>
</comment>
<dbReference type="AlphaFoldDB" id="A0A2T7WYD3"/>
<evidence type="ECO:0000313" key="2">
    <source>
        <dbReference type="EMBL" id="PVE79444.1"/>
    </source>
</evidence>
<feature type="domain" description="Metallo-beta-lactamase" evidence="1">
    <location>
        <begin position="30"/>
        <end position="237"/>
    </location>
</feature>